<organism evidence="2 3">
    <name type="scientific">Metabacillus herbersteinensis</name>
    <dbReference type="NCBI Taxonomy" id="283816"/>
    <lineage>
        <taxon>Bacteria</taxon>
        <taxon>Bacillati</taxon>
        <taxon>Bacillota</taxon>
        <taxon>Bacilli</taxon>
        <taxon>Bacillales</taxon>
        <taxon>Bacillaceae</taxon>
        <taxon>Metabacillus</taxon>
    </lineage>
</organism>
<name>A0ABV6GHK7_9BACI</name>
<keyword evidence="1" id="KW-0472">Membrane</keyword>
<dbReference type="RefSeq" id="WP_378935744.1">
    <property type="nucleotide sequence ID" value="NZ_JBHLVO010000014.1"/>
</dbReference>
<evidence type="ECO:0000256" key="1">
    <source>
        <dbReference type="SAM" id="Phobius"/>
    </source>
</evidence>
<proteinExistence type="predicted"/>
<dbReference type="EMBL" id="JBHLVO010000014">
    <property type="protein sequence ID" value="MFC0272938.1"/>
    <property type="molecule type" value="Genomic_DNA"/>
</dbReference>
<comment type="caution">
    <text evidence="2">The sequence shown here is derived from an EMBL/GenBank/DDBJ whole genome shotgun (WGS) entry which is preliminary data.</text>
</comment>
<keyword evidence="1" id="KW-0812">Transmembrane</keyword>
<evidence type="ECO:0000313" key="2">
    <source>
        <dbReference type="EMBL" id="MFC0272938.1"/>
    </source>
</evidence>
<evidence type="ECO:0000313" key="3">
    <source>
        <dbReference type="Proteomes" id="UP001589854"/>
    </source>
</evidence>
<gene>
    <name evidence="2" type="ORF">ACFFIX_16040</name>
</gene>
<dbReference type="Proteomes" id="UP001589854">
    <property type="component" value="Unassembled WGS sequence"/>
</dbReference>
<feature type="transmembrane region" description="Helical" evidence="1">
    <location>
        <begin position="61"/>
        <end position="89"/>
    </location>
</feature>
<feature type="transmembrane region" description="Helical" evidence="1">
    <location>
        <begin position="20"/>
        <end position="49"/>
    </location>
</feature>
<accession>A0ABV6GHK7</accession>
<keyword evidence="3" id="KW-1185">Reference proteome</keyword>
<protein>
    <recommendedName>
        <fullName evidence="4">DUF4190 domain-containing protein</fullName>
    </recommendedName>
</protein>
<reference evidence="2 3" key="1">
    <citation type="submission" date="2024-09" db="EMBL/GenBank/DDBJ databases">
        <authorList>
            <person name="Sun Q."/>
            <person name="Mori K."/>
        </authorList>
    </citation>
    <scope>NUCLEOTIDE SEQUENCE [LARGE SCALE GENOMIC DNA]</scope>
    <source>
        <strain evidence="2 3">CCM 7228</strain>
    </source>
</reference>
<sequence>MSPSRILKWVTGALEAILGIPVLGAAIIIGLLWIPLGIMLVLHIITLVLTKKSGGASTGSVLGIITSCVAWIPFVGMIMHILSAIFLMIDASKPDNNLKGSKVDIA</sequence>
<evidence type="ECO:0008006" key="4">
    <source>
        <dbReference type="Google" id="ProtNLM"/>
    </source>
</evidence>
<keyword evidence="1" id="KW-1133">Transmembrane helix</keyword>